<name>A0A1S1NPG0_9MYCO</name>
<accession>A0A1S1NPG0</accession>
<dbReference type="Proteomes" id="UP000179734">
    <property type="component" value="Unassembled WGS sequence"/>
</dbReference>
<dbReference type="AlphaFoldDB" id="A0A1S1NPG0"/>
<reference evidence="2" key="3">
    <citation type="submission" date="2018-01" db="EMBL/GenBank/DDBJ databases">
        <authorList>
            <person name="Gaut B.S."/>
            <person name="Morton B.R."/>
            <person name="Clegg M.T."/>
            <person name="Duvall M.R."/>
        </authorList>
    </citation>
    <scope>NUCLEOTIDE SEQUENCE</scope>
    <source>
        <strain evidence="2">ATCC BAA-2683</strain>
    </source>
</reference>
<keyword evidence="3" id="KW-1185">Reference proteome</keyword>
<evidence type="ECO:0000313" key="1">
    <source>
        <dbReference type="EMBL" id="OHV06145.1"/>
    </source>
</evidence>
<dbReference type="Proteomes" id="UP000238296">
    <property type="component" value="Unassembled WGS sequence"/>
</dbReference>
<dbReference type="EMBL" id="MLQM01000008">
    <property type="protein sequence ID" value="OHV06145.1"/>
    <property type="molecule type" value="Genomic_DNA"/>
</dbReference>
<evidence type="ECO:0000313" key="3">
    <source>
        <dbReference type="Proteomes" id="UP000179734"/>
    </source>
</evidence>
<reference evidence="2 4" key="2">
    <citation type="journal article" date="2017" name="Int. J. Syst. Evol. Microbiol.">
        <title>Mycobacterium talmoniae sp. nov., a slowly growing mycobacterium isolated from human respiratory samples.</title>
        <authorList>
            <person name="Davidson R.M."/>
            <person name="DeGroote M.A."/>
            <person name="Marola J.L."/>
            <person name="Buss S."/>
            <person name="Jones V."/>
            <person name="McNeil M.R."/>
            <person name="Freifeld A.G."/>
            <person name="Elaine Epperson L."/>
            <person name="Hasan N.A."/>
            <person name="Jackson M."/>
            <person name="Iwen P.C."/>
            <person name="Salfinger M."/>
            <person name="Strong M."/>
        </authorList>
    </citation>
    <scope>NUCLEOTIDE SEQUENCE [LARGE SCALE GENOMIC DNA]</scope>
    <source>
        <strain evidence="2 4">ATCC BAA-2683</strain>
    </source>
</reference>
<sequence length="92" mass="10039">MTSVDGAELVARLYDRYASALSESQRADMDCLIHEEALVALIDLLYLGLDRGDLQSPEVSAGLELARAGKFLKSSDDLAARLAEYQRTHVAV</sequence>
<comment type="caution">
    <text evidence="1">The sequence shown here is derived from an EMBL/GenBank/DDBJ whole genome shotgun (WGS) entry which is preliminary data.</text>
</comment>
<gene>
    <name evidence="1" type="ORF">BKN37_03345</name>
    <name evidence="2" type="ORF">C1Y40_00425</name>
</gene>
<evidence type="ECO:0000313" key="2">
    <source>
        <dbReference type="EMBL" id="PQM49346.1"/>
    </source>
</evidence>
<organism evidence="1 3">
    <name type="scientific">Mycobacterium talmoniae</name>
    <dbReference type="NCBI Taxonomy" id="1858794"/>
    <lineage>
        <taxon>Bacteria</taxon>
        <taxon>Bacillati</taxon>
        <taxon>Actinomycetota</taxon>
        <taxon>Actinomycetes</taxon>
        <taxon>Mycobacteriales</taxon>
        <taxon>Mycobacteriaceae</taxon>
        <taxon>Mycobacterium</taxon>
    </lineage>
</organism>
<evidence type="ECO:0000313" key="4">
    <source>
        <dbReference type="Proteomes" id="UP000238296"/>
    </source>
</evidence>
<protein>
    <submittedName>
        <fullName evidence="1">Uncharacterized protein</fullName>
    </submittedName>
</protein>
<dbReference type="EMBL" id="PPEA01000071">
    <property type="protein sequence ID" value="PQM49346.1"/>
    <property type="molecule type" value="Genomic_DNA"/>
</dbReference>
<proteinExistence type="predicted"/>
<reference evidence="1 3" key="1">
    <citation type="submission" date="2016-10" db="EMBL/GenBank/DDBJ databases">
        <title>Genome sequence of Mycobacterium talmonii.</title>
        <authorList>
            <person name="Greninger A.L."/>
            <person name="Elliott B."/>
            <person name="Vasireddy S."/>
            <person name="Vasireddy R."/>
        </authorList>
    </citation>
    <scope>NUCLEOTIDE SEQUENCE [LARGE SCALE GENOMIC DNA]</scope>
    <source>
        <strain evidence="1">MO-5499</strain>
        <strain evidence="3">NE-TNMC-100812</strain>
    </source>
</reference>